<dbReference type="RefSeq" id="WP_284030668.1">
    <property type="nucleotide sequence ID" value="NZ_CP126154.1"/>
</dbReference>
<accession>A0ABD5WBX0</accession>
<keyword evidence="1" id="KW-0812">Transmembrane</keyword>
<proteinExistence type="predicted"/>
<protein>
    <recommendedName>
        <fullName evidence="4">Zinc ribbon domain-containing protein</fullName>
    </recommendedName>
</protein>
<keyword evidence="3" id="KW-1185">Reference proteome</keyword>
<organism evidence="2 3">
    <name type="scientific">Halobaculum lipolyticum</name>
    <dbReference type="NCBI Taxonomy" id="3032001"/>
    <lineage>
        <taxon>Archaea</taxon>
        <taxon>Methanobacteriati</taxon>
        <taxon>Methanobacteriota</taxon>
        <taxon>Stenosarchaea group</taxon>
        <taxon>Halobacteria</taxon>
        <taxon>Halobacteriales</taxon>
        <taxon>Haloferacaceae</taxon>
        <taxon>Halobaculum</taxon>
    </lineage>
</organism>
<dbReference type="EMBL" id="JBHTAH010000014">
    <property type="protein sequence ID" value="MFC7070792.1"/>
    <property type="molecule type" value="Genomic_DNA"/>
</dbReference>
<keyword evidence="1" id="KW-1133">Transmembrane helix</keyword>
<evidence type="ECO:0000256" key="1">
    <source>
        <dbReference type="SAM" id="Phobius"/>
    </source>
</evidence>
<evidence type="ECO:0000313" key="3">
    <source>
        <dbReference type="Proteomes" id="UP001596461"/>
    </source>
</evidence>
<comment type="caution">
    <text evidence="2">The sequence shown here is derived from an EMBL/GenBank/DDBJ whole genome shotgun (WGS) entry which is preliminary data.</text>
</comment>
<evidence type="ECO:0000313" key="2">
    <source>
        <dbReference type="EMBL" id="MFC7070792.1"/>
    </source>
</evidence>
<reference evidence="2 3" key="1">
    <citation type="journal article" date="2019" name="Int. J. Syst. Evol. Microbiol.">
        <title>The Global Catalogue of Microorganisms (GCM) 10K type strain sequencing project: providing services to taxonomists for standard genome sequencing and annotation.</title>
        <authorList>
            <consortium name="The Broad Institute Genomics Platform"/>
            <consortium name="The Broad Institute Genome Sequencing Center for Infectious Disease"/>
            <person name="Wu L."/>
            <person name="Ma J."/>
        </authorList>
    </citation>
    <scope>NUCLEOTIDE SEQUENCE [LARGE SCALE GENOMIC DNA]</scope>
    <source>
        <strain evidence="2 3">DT31</strain>
    </source>
</reference>
<dbReference type="Proteomes" id="UP001596461">
    <property type="component" value="Unassembled WGS sequence"/>
</dbReference>
<gene>
    <name evidence="2" type="ORF">ACFQL9_14165</name>
</gene>
<dbReference type="AlphaFoldDB" id="A0ABD5WBX0"/>
<feature type="transmembrane region" description="Helical" evidence="1">
    <location>
        <begin position="12"/>
        <end position="39"/>
    </location>
</feature>
<keyword evidence="1" id="KW-0472">Membrane</keyword>
<evidence type="ECO:0008006" key="4">
    <source>
        <dbReference type="Google" id="ProtNLM"/>
    </source>
</evidence>
<name>A0ABD5WBX0_9EURY</name>
<sequence length="81" mass="7842">MTDRLHPLTAAGVGLCVGAVGLVVGGAPGLLAAGVALVVAGTATRRRAADSTSVPKTNCSNCGARVPTGETCEYCGATLEG</sequence>
<dbReference type="GeneID" id="81125509"/>